<dbReference type="RefSeq" id="WP_011136123.1">
    <property type="nucleotide sequence ID" value="NC_005085.1"/>
</dbReference>
<dbReference type="AlphaFoldDB" id="Q7NUX1"/>
<gene>
    <name evidence="1" type="ordered locus">CV_2576</name>
</gene>
<dbReference type="EMBL" id="AE016825">
    <property type="protein sequence ID" value="AAQ60246.1"/>
    <property type="molecule type" value="Genomic_DNA"/>
</dbReference>
<keyword evidence="2" id="KW-1185">Reference proteome</keyword>
<reference evidence="1 2" key="1">
    <citation type="journal article" date="2003" name="Proc. Natl. Acad. Sci. U.S.A.">
        <title>The complete genome sequence of Chromobacterium violaceum reveals remarkable and exploitable bacterial adaptability.</title>
        <authorList>
            <person name="Vasconcelos A.T.R."/>
            <person name="de Almeida D.F."/>
            <person name="Almeida F.C."/>
            <person name="de Almeida L.G.P."/>
            <person name="de Almeida R."/>
            <person name="Goncalves J.A.A."/>
            <person name="Andrade E.M."/>
            <person name="Antonio R.V."/>
            <person name="Araripe J."/>
            <person name="de Araujo M.F.F."/>
            <person name="Filho S.A."/>
            <person name="Azevedo V."/>
            <person name="Batista A.J."/>
            <person name="Bataus L.A.M."/>
            <person name="Batista J.S."/>
            <person name="Belo A."/>
            <person name="vander Berg C."/>
            <person name="Blamey J."/>
            <person name="Bogo M."/>
            <person name="Bonato S."/>
            <person name="Bordignon J."/>
            <person name="Brito C.A."/>
            <person name="Brocchi M."/>
            <person name="Burity H.A."/>
            <person name="Camargo A.A."/>
            <person name="Cardoso D.D.P."/>
            <person name="Carneiro N.P."/>
            <person name="Carraro D.M."/>
            <person name="Carvalho C.M.B."/>
            <person name="Cascardo J.C.M."/>
            <person name="Cavada B.S."/>
            <person name="Chueire L.M.O."/>
            <person name="Pasa T.B.C."/>
            <person name="Duran N."/>
            <person name="Fagundes N."/>
            <person name="Falcao C.L."/>
            <person name="Fantinatti F."/>
            <person name="Farias I.P."/>
            <person name="Felipe M.S.S."/>
            <person name="Ferrari L.P."/>
            <person name="Ferro J.A."/>
            <person name="Ferro M.I.T."/>
            <person name="Franco G.R."/>
            <person name="Freitas N.S.A."/>
            <person name="Furlan L.R."/>
            <person name="Gazzinelli R.T."/>
            <person name="Gomes E.A."/>
            <person name="Goncalves P.R."/>
            <person name="Grangeiro T.B."/>
            <person name="Grattapaglia D."/>
            <person name="Grisard E.C."/>
            <person name="Guimaraes C.T."/>
            <person name="Hanna E.S."/>
            <person name="Hungria M."/>
            <person name="Jardim S.N."/>
            <person name="Laurino J."/>
            <person name="Leoi L.C.T."/>
            <person name="Fassarella L."/>
            <person name="Lima A."/>
            <person name="Loureiro M.F."/>
            <person name="Lyra M.C.P."/>
            <person name="Macedo M."/>
            <person name="Madeira H.M.F."/>
            <person name="Manfio G.P."/>
            <person name="Maranhao A.Q."/>
            <person name="Martins W.S."/>
            <person name="di Mauro S.M.Z."/>
            <person name="de Medeiros S.R.B."/>
            <person name="Meissner R.D.V."/>
            <person name="Menck C.F.M."/>
            <person name="Moreira M.A.M."/>
            <person name="Nascimento F.F."/>
            <person name="Nicolas M.F."/>
            <person name="Oliveira J.G."/>
            <person name="Oliveira S.C."/>
            <person name="Paixao R.F.C."/>
            <person name="Parente J.A."/>
            <person name="Pedrosa F.O."/>
            <person name="Pena S.J.D."/>
            <person name="Perreira J.O."/>
            <person name="Perreira M."/>
            <person name="Pinto L.S.R.C."/>
            <person name="Pinto L.S."/>
            <person name="Porto J.I.R."/>
            <person name="Potrich D.P."/>
            <person name="Neto C.E.R."/>
            <person name="Reis A.M.M."/>
            <person name="Rigo L.U."/>
            <person name="Rondinelli E."/>
            <person name="dos Santos E.B.P."/>
            <person name="Santos F.R."/>
            <person name="Schneider M.P.C."/>
            <person name="Seuanez H.N."/>
            <person name="Silva A.M.R."/>
            <person name="da Silva A.L.C."/>
            <person name="Silva D.W."/>
            <person name="Silva R."/>
            <person name="Simoes I.C."/>
            <person name="Simon D."/>
            <person name="Soares C.M.A."/>
            <person name="Soares R.B.A."/>
            <person name="Souza E.M."/>
            <person name="Souza K.R.L."/>
            <person name="Souza R.C."/>
            <person name="Steffens M.B.R."/>
            <person name="Steindel M."/>
            <person name="Teixeira S.R."/>
            <person name="Urmenyi T."/>
            <person name="Vettore A."/>
            <person name="Wassem R."/>
            <person name="Zaha A."/>
            <person name="Simpson A.J.G."/>
        </authorList>
    </citation>
    <scope>NUCLEOTIDE SEQUENCE [LARGE SCALE GENOMIC DNA]</scope>
    <source>
        <strain evidence="2">ATCC 12472 / DSM 30191 / JCM 1249 / NBRC 12614 / NCIMB 9131 / NCTC 9757</strain>
    </source>
</reference>
<dbReference type="OrthoDB" id="9924566at2"/>
<accession>Q7NUX1</accession>
<dbReference type="HOGENOM" id="CLU_1105610_0_0_4"/>
<dbReference type="STRING" id="243365.CV_2576"/>
<evidence type="ECO:0000313" key="1">
    <source>
        <dbReference type="EMBL" id="AAQ60246.1"/>
    </source>
</evidence>
<name>Q7NUX1_CHRVO</name>
<dbReference type="Proteomes" id="UP000001424">
    <property type="component" value="Chromosome"/>
</dbReference>
<organism evidence="1 2">
    <name type="scientific">Chromobacterium violaceum (strain ATCC 12472 / DSM 30191 / JCM 1249 / CCUG 213 / NBRC 12614 / NCIMB 9131 / NCTC 9757 / MK)</name>
    <dbReference type="NCBI Taxonomy" id="243365"/>
    <lineage>
        <taxon>Bacteria</taxon>
        <taxon>Pseudomonadati</taxon>
        <taxon>Pseudomonadota</taxon>
        <taxon>Betaproteobacteria</taxon>
        <taxon>Neisseriales</taxon>
        <taxon>Chromobacteriaceae</taxon>
        <taxon>Chromobacterium</taxon>
    </lineage>
</organism>
<dbReference type="KEGG" id="cvi:CV_2576"/>
<protein>
    <submittedName>
        <fullName evidence="1">Uncharacterized protein</fullName>
    </submittedName>
</protein>
<proteinExistence type="predicted"/>
<sequence length="251" mass="26454">MTDFSVARFSQSTGANGVPGEYSVNSKKTGELPKLPELQIGADPLHNVLNDLKSLDFESCGLEAPIPDGLNYTVQLLAGNEGFGALDLHGTFSIGDLMAKLQSLYGQQREGFWAMQAELLPLVAAVALLAVQQRSEAAELNARALQENAASEVVGGAGQVFSAVGGETARAVASKGAAQISEAISLHAVGHEVQGAQEETSGELAQKLANSIGQHLANDARQETANRQEYIPLMEGMIAVLAKDGQSWVRR</sequence>
<evidence type="ECO:0000313" key="2">
    <source>
        <dbReference type="Proteomes" id="UP000001424"/>
    </source>
</evidence>